<dbReference type="Proteomes" id="UP001059617">
    <property type="component" value="Chromosome"/>
</dbReference>
<feature type="domain" description="Septum formation-related" evidence="1">
    <location>
        <begin position="59"/>
        <end position="280"/>
    </location>
</feature>
<keyword evidence="3" id="KW-1185">Reference proteome</keyword>
<reference evidence="2" key="1">
    <citation type="submission" date="2021-04" db="EMBL/GenBank/DDBJ databases">
        <authorList>
            <person name="Hartkoorn R.C."/>
            <person name="Beaudoing E."/>
            <person name="Hot D."/>
        </authorList>
    </citation>
    <scope>NUCLEOTIDE SEQUENCE</scope>
    <source>
        <strain evidence="2">NRRL B-16292</strain>
    </source>
</reference>
<protein>
    <submittedName>
        <fullName evidence="2">Septum formation family protein</fullName>
    </submittedName>
</protein>
<reference evidence="2" key="2">
    <citation type="submission" date="2022-09" db="EMBL/GenBank/DDBJ databases">
        <title>Biosynthetic gene clusters of Dactylosporangioum fulvum.</title>
        <authorList>
            <person name="Caradec T."/>
        </authorList>
    </citation>
    <scope>NUCLEOTIDE SEQUENCE</scope>
    <source>
        <strain evidence="2">NRRL B-16292</strain>
    </source>
</reference>
<dbReference type="EMBL" id="CP073720">
    <property type="protein sequence ID" value="UWP84718.1"/>
    <property type="molecule type" value="Genomic_DNA"/>
</dbReference>
<evidence type="ECO:0000259" key="1">
    <source>
        <dbReference type="Pfam" id="PF13845"/>
    </source>
</evidence>
<organism evidence="2 3">
    <name type="scientific">Dactylosporangium fulvum</name>
    <dbReference type="NCBI Taxonomy" id="53359"/>
    <lineage>
        <taxon>Bacteria</taxon>
        <taxon>Bacillati</taxon>
        <taxon>Actinomycetota</taxon>
        <taxon>Actinomycetes</taxon>
        <taxon>Micromonosporales</taxon>
        <taxon>Micromonosporaceae</taxon>
        <taxon>Dactylosporangium</taxon>
    </lineage>
</organism>
<evidence type="ECO:0000313" key="3">
    <source>
        <dbReference type="Proteomes" id="UP001059617"/>
    </source>
</evidence>
<name>A0ABY5W7P4_9ACTN</name>
<sequence length="305" mass="31842">MRPASGVALLAVVMLAGGCGRPAGTDGDLVDSWPSQPAASYSPPQVGACLAGGAVSAFEPTAALLSVVDCAREHTVEVVAVGTFTGPAAAAPAPPAWDSDPSRAAYAECDKAATAYAGGDWHTGRLFPFYSVPKEPAWQGGARQYVCGLAEAEDDLFAPKARTDSLKGGLQGQRPFALTCVRLKGDDVSPEGFYRSVDAVTPVACAEPHDTEFVGTWTAPAGAYPDAKRLNEIVSDGCYGRIATFLGISQLQLYERGDVYTFWTGLTASQWKLGDRVAHCFLNVASKTLLRGSVKGLGTKPLPVA</sequence>
<dbReference type="Pfam" id="PF13845">
    <property type="entry name" value="Septum_form"/>
    <property type="match status" value="1"/>
</dbReference>
<proteinExistence type="predicted"/>
<dbReference type="RefSeq" id="WP_259862662.1">
    <property type="nucleotide sequence ID" value="NZ_CP073720.1"/>
</dbReference>
<evidence type="ECO:0000313" key="2">
    <source>
        <dbReference type="EMBL" id="UWP84718.1"/>
    </source>
</evidence>
<accession>A0ABY5W7P4</accession>
<dbReference type="InterPro" id="IPR026004">
    <property type="entry name" value="Septum_form"/>
</dbReference>
<gene>
    <name evidence="2" type="ORF">Dfulv_11015</name>
</gene>